<comment type="caution">
    <text evidence="2">The sequence shown here is derived from an EMBL/GenBank/DDBJ whole genome shotgun (WGS) entry which is preliminary data.</text>
</comment>
<evidence type="ECO:0000313" key="3">
    <source>
        <dbReference type="Proteomes" id="UP000638043"/>
    </source>
</evidence>
<dbReference type="Proteomes" id="UP000638043">
    <property type="component" value="Unassembled WGS sequence"/>
</dbReference>
<organism evidence="2 3">
    <name type="scientific">Microbacterium nanhaiense</name>
    <dbReference type="NCBI Taxonomy" id="1301026"/>
    <lineage>
        <taxon>Bacteria</taxon>
        <taxon>Bacillati</taxon>
        <taxon>Actinomycetota</taxon>
        <taxon>Actinomycetes</taxon>
        <taxon>Micrococcales</taxon>
        <taxon>Microbacteriaceae</taxon>
        <taxon>Microbacterium</taxon>
    </lineage>
</organism>
<dbReference type="EMBL" id="BMMQ01000002">
    <property type="protein sequence ID" value="GGO61661.1"/>
    <property type="molecule type" value="Genomic_DNA"/>
</dbReference>
<sequence>MRIASTVGVRSNKPRGASAAAVITSVPAAAWIRTPSSPARDARPAKVNTSRADSGSAITSRSLIVSRLGT</sequence>
<evidence type="ECO:0000313" key="2">
    <source>
        <dbReference type="EMBL" id="GGO61661.1"/>
    </source>
</evidence>
<gene>
    <name evidence="2" type="ORF">GCM10010910_10000</name>
</gene>
<feature type="region of interest" description="Disordered" evidence="1">
    <location>
        <begin position="36"/>
        <end position="57"/>
    </location>
</feature>
<evidence type="ECO:0000256" key="1">
    <source>
        <dbReference type="SAM" id="MobiDB-lite"/>
    </source>
</evidence>
<accession>A0ABQ2MZL5</accession>
<reference evidence="3" key="1">
    <citation type="journal article" date="2019" name="Int. J. Syst. Evol. Microbiol.">
        <title>The Global Catalogue of Microorganisms (GCM) 10K type strain sequencing project: providing services to taxonomists for standard genome sequencing and annotation.</title>
        <authorList>
            <consortium name="The Broad Institute Genomics Platform"/>
            <consortium name="The Broad Institute Genome Sequencing Center for Infectious Disease"/>
            <person name="Wu L."/>
            <person name="Ma J."/>
        </authorList>
    </citation>
    <scope>NUCLEOTIDE SEQUENCE [LARGE SCALE GENOMIC DNA]</scope>
    <source>
        <strain evidence="3">CGMCC 4.7181</strain>
    </source>
</reference>
<feature type="compositionally biased region" description="Polar residues" evidence="1">
    <location>
        <begin position="47"/>
        <end position="57"/>
    </location>
</feature>
<keyword evidence="3" id="KW-1185">Reference proteome</keyword>
<proteinExistence type="predicted"/>
<protein>
    <submittedName>
        <fullName evidence="2">Uncharacterized protein</fullName>
    </submittedName>
</protein>
<name>A0ABQ2MZL5_9MICO</name>